<gene>
    <name evidence="6" type="ORF">GTP44_15475</name>
</gene>
<dbReference type="Proteomes" id="UP000474565">
    <property type="component" value="Unassembled WGS sequence"/>
</dbReference>
<dbReference type="InterPro" id="IPR037150">
    <property type="entry name" value="H-NS_C_dom_sf"/>
</dbReference>
<evidence type="ECO:0000259" key="5">
    <source>
        <dbReference type="SMART" id="SM00528"/>
    </source>
</evidence>
<evidence type="ECO:0000256" key="1">
    <source>
        <dbReference type="ARBA" id="ARBA00004453"/>
    </source>
</evidence>
<reference evidence="6 7" key="1">
    <citation type="submission" date="2019-12" db="EMBL/GenBank/DDBJ databases">
        <title>Novel species isolated from a subtropical stream in China.</title>
        <authorList>
            <person name="Lu H."/>
        </authorList>
    </citation>
    <scope>NUCLEOTIDE SEQUENCE [LARGE SCALE GENOMIC DNA]</scope>
    <source>
        <strain evidence="6 7">FT50W</strain>
    </source>
</reference>
<organism evidence="6 7">
    <name type="scientific">Duganella lactea</name>
    <dbReference type="NCBI Taxonomy" id="2692173"/>
    <lineage>
        <taxon>Bacteria</taxon>
        <taxon>Pseudomonadati</taxon>
        <taxon>Pseudomonadota</taxon>
        <taxon>Betaproteobacteria</taxon>
        <taxon>Burkholderiales</taxon>
        <taxon>Oxalobacteraceae</taxon>
        <taxon>Telluria group</taxon>
        <taxon>Duganella</taxon>
    </lineage>
</organism>
<dbReference type="SUPFAM" id="SSF81273">
    <property type="entry name" value="H-NS histone-like proteins"/>
    <property type="match status" value="1"/>
</dbReference>
<dbReference type="SMART" id="SM00528">
    <property type="entry name" value="HNS"/>
    <property type="match status" value="1"/>
</dbReference>
<accession>A0A6L8ML46</accession>
<dbReference type="PANTHER" id="PTHR38097:SF2">
    <property type="entry name" value="DNA-BINDING PROTEIN STPA"/>
    <property type="match status" value="1"/>
</dbReference>
<comment type="subcellular location">
    <subcellularLocation>
        <location evidence="1">Cytoplasm</location>
        <location evidence="1">Nucleoid</location>
    </subcellularLocation>
</comment>
<comment type="similarity">
    <text evidence="2">Belongs to the histone-like protein H-NS family.</text>
</comment>
<dbReference type="Gene3D" id="4.10.430.10">
    <property type="entry name" value="Histone-like protein H-NS, C-terminal domain"/>
    <property type="match status" value="1"/>
</dbReference>
<dbReference type="GO" id="GO:0003677">
    <property type="term" value="F:DNA binding"/>
    <property type="evidence" value="ECO:0007669"/>
    <property type="project" value="UniProtKB-KW"/>
</dbReference>
<dbReference type="InterPro" id="IPR027444">
    <property type="entry name" value="H-NS_C_dom"/>
</dbReference>
<evidence type="ECO:0000256" key="3">
    <source>
        <dbReference type="ARBA" id="ARBA00022490"/>
    </source>
</evidence>
<evidence type="ECO:0000313" key="6">
    <source>
        <dbReference type="EMBL" id="MYM83349.1"/>
    </source>
</evidence>
<comment type="caution">
    <text evidence="6">The sequence shown here is derived from an EMBL/GenBank/DDBJ whole genome shotgun (WGS) entry which is preliminary data.</text>
</comment>
<dbReference type="PANTHER" id="PTHR38097">
    <property type="match status" value="1"/>
</dbReference>
<keyword evidence="3" id="KW-0963">Cytoplasm</keyword>
<evidence type="ECO:0000256" key="2">
    <source>
        <dbReference type="ARBA" id="ARBA00010610"/>
    </source>
</evidence>
<dbReference type="AlphaFoldDB" id="A0A6L8ML46"/>
<proteinExistence type="inferred from homology"/>
<name>A0A6L8ML46_9BURK</name>
<dbReference type="RefSeq" id="WP_161020133.1">
    <property type="nucleotide sequence ID" value="NZ_WWCP01000018.1"/>
</dbReference>
<dbReference type="GO" id="GO:0009295">
    <property type="term" value="C:nucleoid"/>
    <property type="evidence" value="ECO:0007669"/>
    <property type="project" value="UniProtKB-SubCell"/>
</dbReference>
<keyword evidence="4" id="KW-0238">DNA-binding</keyword>
<protein>
    <submittedName>
        <fullName evidence="6">H-NS histone family protein</fullName>
    </submittedName>
</protein>
<dbReference type="Pfam" id="PF00816">
    <property type="entry name" value="Histone_HNS"/>
    <property type="match status" value="1"/>
</dbReference>
<feature type="domain" description="DNA-binding protein H-NS-like C-terminal" evidence="5">
    <location>
        <begin position="55"/>
        <end position="94"/>
    </location>
</feature>
<dbReference type="EMBL" id="WWCP01000018">
    <property type="protein sequence ID" value="MYM83349.1"/>
    <property type="molecule type" value="Genomic_DNA"/>
</dbReference>
<evidence type="ECO:0000313" key="7">
    <source>
        <dbReference type="Proteomes" id="UP000474565"/>
    </source>
</evidence>
<sequence length="94" mass="10696">MPTYADYQKQIAELKAAAERTRKDEISKACADIKAIMDEYGITLADLSSTQKTVRKASKPVEIKYRNNETGETWTGRGRAPRWLDGKKKEDFLV</sequence>
<evidence type="ECO:0000256" key="4">
    <source>
        <dbReference type="ARBA" id="ARBA00023125"/>
    </source>
</evidence>